<evidence type="ECO:0000313" key="3">
    <source>
        <dbReference type="Proteomes" id="UP000335636"/>
    </source>
</evidence>
<evidence type="ECO:0000313" key="2">
    <source>
        <dbReference type="EMBL" id="VTJ74447.1"/>
    </source>
</evidence>
<dbReference type="AlphaFoldDB" id="A0A5E4BXU4"/>
<gene>
    <name evidence="2" type="ORF">MONAX_5E019890</name>
</gene>
<reference evidence="2" key="1">
    <citation type="submission" date="2019-04" db="EMBL/GenBank/DDBJ databases">
        <authorList>
            <person name="Alioto T."/>
            <person name="Alioto T."/>
        </authorList>
    </citation>
    <scope>NUCLEOTIDE SEQUENCE [LARGE SCALE GENOMIC DNA]</scope>
</reference>
<proteinExistence type="predicted"/>
<keyword evidence="3" id="KW-1185">Reference proteome</keyword>
<organism evidence="2 3">
    <name type="scientific">Marmota monax</name>
    <name type="common">Woodchuck</name>
    <dbReference type="NCBI Taxonomy" id="9995"/>
    <lineage>
        <taxon>Eukaryota</taxon>
        <taxon>Metazoa</taxon>
        <taxon>Chordata</taxon>
        <taxon>Craniata</taxon>
        <taxon>Vertebrata</taxon>
        <taxon>Euteleostomi</taxon>
        <taxon>Mammalia</taxon>
        <taxon>Eutheria</taxon>
        <taxon>Euarchontoglires</taxon>
        <taxon>Glires</taxon>
        <taxon>Rodentia</taxon>
        <taxon>Sciuromorpha</taxon>
        <taxon>Sciuridae</taxon>
        <taxon>Xerinae</taxon>
        <taxon>Marmotini</taxon>
        <taxon>Marmota</taxon>
    </lineage>
</organism>
<protein>
    <submittedName>
        <fullName evidence="2">Uncharacterized protein</fullName>
    </submittedName>
</protein>
<dbReference type="Proteomes" id="UP000335636">
    <property type="component" value="Unassembled WGS sequence"/>
</dbReference>
<evidence type="ECO:0000256" key="1">
    <source>
        <dbReference type="SAM" id="MobiDB-lite"/>
    </source>
</evidence>
<name>A0A5E4BXU4_MARMO</name>
<accession>A0A5E4BXU4</accession>
<feature type="region of interest" description="Disordered" evidence="1">
    <location>
        <begin position="1"/>
        <end position="66"/>
    </location>
</feature>
<comment type="caution">
    <text evidence="2">The sequence shown here is derived from an EMBL/GenBank/DDBJ whole genome shotgun (WGS) entry which is preliminary data.</text>
</comment>
<sequence>MAEAQALLQDSGQPVQPLGHLTLQAANHSRRLTGPRGGEGPWGPRPASEEPSVCSGAQDTAPVRRPLLLAPRPLPPPFLGGLAAAPTLLLPRVVQDGQQLEVEIRDLDDSVRRSSPWGVDRGESRKRL</sequence>
<feature type="region of interest" description="Disordered" evidence="1">
    <location>
        <begin position="106"/>
        <end position="128"/>
    </location>
</feature>
<dbReference type="EMBL" id="CABDUW010000743">
    <property type="protein sequence ID" value="VTJ74447.1"/>
    <property type="molecule type" value="Genomic_DNA"/>
</dbReference>